<evidence type="ECO:0000313" key="3">
    <source>
        <dbReference type="Proteomes" id="UP001222325"/>
    </source>
</evidence>
<evidence type="ECO:0000256" key="1">
    <source>
        <dbReference type="SAM" id="SignalP"/>
    </source>
</evidence>
<name>A0AAD6XJ43_9AGAR</name>
<feature type="chain" id="PRO_5042208367" description="Secreted protein" evidence="1">
    <location>
        <begin position="17"/>
        <end position="201"/>
    </location>
</feature>
<organism evidence="2 3">
    <name type="scientific">Mycena belliarum</name>
    <dbReference type="NCBI Taxonomy" id="1033014"/>
    <lineage>
        <taxon>Eukaryota</taxon>
        <taxon>Fungi</taxon>
        <taxon>Dikarya</taxon>
        <taxon>Basidiomycota</taxon>
        <taxon>Agaricomycotina</taxon>
        <taxon>Agaricomycetes</taxon>
        <taxon>Agaricomycetidae</taxon>
        <taxon>Agaricales</taxon>
        <taxon>Marasmiineae</taxon>
        <taxon>Mycenaceae</taxon>
        <taxon>Mycena</taxon>
    </lineage>
</organism>
<reference evidence="2" key="1">
    <citation type="submission" date="2023-03" db="EMBL/GenBank/DDBJ databases">
        <title>Massive genome expansion in bonnet fungi (Mycena s.s.) driven by repeated elements and novel gene families across ecological guilds.</title>
        <authorList>
            <consortium name="Lawrence Berkeley National Laboratory"/>
            <person name="Harder C.B."/>
            <person name="Miyauchi S."/>
            <person name="Viragh M."/>
            <person name="Kuo A."/>
            <person name="Thoen E."/>
            <person name="Andreopoulos B."/>
            <person name="Lu D."/>
            <person name="Skrede I."/>
            <person name="Drula E."/>
            <person name="Henrissat B."/>
            <person name="Morin E."/>
            <person name="Kohler A."/>
            <person name="Barry K."/>
            <person name="LaButti K."/>
            <person name="Morin E."/>
            <person name="Salamov A."/>
            <person name="Lipzen A."/>
            <person name="Mereny Z."/>
            <person name="Hegedus B."/>
            <person name="Baldrian P."/>
            <person name="Stursova M."/>
            <person name="Weitz H."/>
            <person name="Taylor A."/>
            <person name="Grigoriev I.V."/>
            <person name="Nagy L.G."/>
            <person name="Martin F."/>
            <person name="Kauserud H."/>
        </authorList>
    </citation>
    <scope>NUCLEOTIDE SEQUENCE</scope>
    <source>
        <strain evidence="2">CBHHK173m</strain>
    </source>
</reference>
<evidence type="ECO:0008006" key="4">
    <source>
        <dbReference type="Google" id="ProtNLM"/>
    </source>
</evidence>
<dbReference type="AlphaFoldDB" id="A0AAD6XJ43"/>
<dbReference type="Proteomes" id="UP001222325">
    <property type="component" value="Unassembled WGS sequence"/>
</dbReference>
<keyword evidence="1" id="KW-0732">Signal</keyword>
<evidence type="ECO:0000313" key="2">
    <source>
        <dbReference type="EMBL" id="KAJ7075194.1"/>
    </source>
</evidence>
<comment type="caution">
    <text evidence="2">The sequence shown here is derived from an EMBL/GenBank/DDBJ whole genome shotgun (WGS) entry which is preliminary data.</text>
</comment>
<sequence length="201" mass="21686">MLRTLGATILVGPRLCARLLTLTDTRDVAPQSACIVIPKMPSLRPSVGTSPGSVPSHRLHLSIWPALPSIPAFPARGHLNVRCLVPPTQLSRVEHPSYLFPAEPLSRCICATPATHGNPIFSALRGWNSSSFAGLLVRTLVFHRSARAYASDWSCPGARPFAENAARNSRATTCPCVRRRSSAVFTKRCPFSGENLSALHG</sequence>
<accession>A0AAD6XJ43</accession>
<dbReference type="EMBL" id="JARJCN010000101">
    <property type="protein sequence ID" value="KAJ7075194.1"/>
    <property type="molecule type" value="Genomic_DNA"/>
</dbReference>
<gene>
    <name evidence="2" type="ORF">B0H15DRAFT_867483</name>
</gene>
<keyword evidence="3" id="KW-1185">Reference proteome</keyword>
<protein>
    <recommendedName>
        <fullName evidence="4">Secreted protein</fullName>
    </recommendedName>
</protein>
<feature type="signal peptide" evidence="1">
    <location>
        <begin position="1"/>
        <end position="16"/>
    </location>
</feature>
<proteinExistence type="predicted"/>